<dbReference type="PROSITE" id="PS51257">
    <property type="entry name" value="PROKAR_LIPOPROTEIN"/>
    <property type="match status" value="1"/>
</dbReference>
<dbReference type="EMBL" id="CP099423">
    <property type="protein sequence ID" value="USW54154.1"/>
    <property type="molecule type" value="Genomic_DNA"/>
</dbReference>
<feature type="region of interest" description="Disordered" evidence="1">
    <location>
        <begin position="463"/>
        <end position="483"/>
    </location>
</feature>
<organism evidence="3 4">
    <name type="scientific">Septoria linicola</name>
    <dbReference type="NCBI Taxonomy" id="215465"/>
    <lineage>
        <taxon>Eukaryota</taxon>
        <taxon>Fungi</taxon>
        <taxon>Dikarya</taxon>
        <taxon>Ascomycota</taxon>
        <taxon>Pezizomycotina</taxon>
        <taxon>Dothideomycetes</taxon>
        <taxon>Dothideomycetidae</taxon>
        <taxon>Mycosphaerellales</taxon>
        <taxon>Mycosphaerellaceae</taxon>
        <taxon>Septoria</taxon>
    </lineage>
</organism>
<accession>A0A9Q9ARM3</accession>
<keyword evidence="4" id="KW-1185">Reference proteome</keyword>
<name>A0A9Q9ARM3_9PEZI</name>
<dbReference type="Proteomes" id="UP001056384">
    <property type="component" value="Chromosome 6"/>
</dbReference>
<feature type="compositionally biased region" description="Low complexity" evidence="1">
    <location>
        <begin position="474"/>
        <end position="483"/>
    </location>
</feature>
<feature type="signal peptide" evidence="2">
    <location>
        <begin position="1"/>
        <end position="28"/>
    </location>
</feature>
<sequence>MAWLRSSTTRKYFTAVLAASSFTAFACAQEPQLDIAAIAAAGPPPIPSIATNAPFQTVYFDAARVEQQAAAEQSADPATPFIKVKRAACDPQWVGKHPVPTPETDEAFLAFSSFSSVALAAPTPAGYTNTFKNLKAMNNALGYMGYTLLDEYSVPECSKKCAAINGCAAFNVAFERSPSKDLSPKSGACEQPDTTSLIKFTARNALNDGRWRNGYHVVVASSNGYVNQTVNSVEDYTGPTFLGGRAISAPNNCNGKSTFVGYQYWNDGKPFDTRRCGAACTAQTGANPSAPCRIFNTYVISKNGQPQGQYCAMYRQSWEDSYTSVSKQTYQGGEYDIPYSYSFTNTASNDLPCTKVATITGCSRPGTCSSYQQCNPSQNCYCGYDVTRAEVACFQDTSCSGQTCSTDAQCGAGSVCLDSRSCCEYSIWEKNTVCANGLDARMIFRRREGEDVLTAVHVPGEERRREYVEEEGSEAGTGTSGEV</sequence>
<feature type="chain" id="PRO_5040158979" evidence="2">
    <location>
        <begin position="29"/>
        <end position="483"/>
    </location>
</feature>
<evidence type="ECO:0000313" key="4">
    <source>
        <dbReference type="Proteomes" id="UP001056384"/>
    </source>
</evidence>
<dbReference type="PANTHER" id="PTHR36578:SF2">
    <property type="entry name" value="PA14 DOMAIN-CONTAINING PROTEIN"/>
    <property type="match status" value="1"/>
</dbReference>
<evidence type="ECO:0000256" key="1">
    <source>
        <dbReference type="SAM" id="MobiDB-lite"/>
    </source>
</evidence>
<dbReference type="PANTHER" id="PTHR36578">
    <property type="entry name" value="CHROMOSOME 15, WHOLE GENOME SHOTGUN SEQUENCE"/>
    <property type="match status" value="1"/>
</dbReference>
<protein>
    <submittedName>
        <fullName evidence="3">Uncharacterized protein</fullName>
    </submittedName>
</protein>
<proteinExistence type="predicted"/>
<gene>
    <name evidence="3" type="ORF">Slin15195_G074730</name>
</gene>
<reference evidence="3" key="1">
    <citation type="submission" date="2022-06" db="EMBL/GenBank/DDBJ databases">
        <title>Complete genome sequences of two strains of the flax pathogen Septoria linicola.</title>
        <authorList>
            <person name="Lapalu N."/>
            <person name="Simon A."/>
            <person name="Demenou B."/>
            <person name="Paumier D."/>
            <person name="Guillot M.-P."/>
            <person name="Gout L."/>
            <person name="Valade R."/>
        </authorList>
    </citation>
    <scope>NUCLEOTIDE SEQUENCE</scope>
    <source>
        <strain evidence="3">SE15195</strain>
    </source>
</reference>
<keyword evidence="2" id="KW-0732">Signal</keyword>
<evidence type="ECO:0000313" key="3">
    <source>
        <dbReference type="EMBL" id="USW54154.1"/>
    </source>
</evidence>
<evidence type="ECO:0000256" key="2">
    <source>
        <dbReference type="SAM" id="SignalP"/>
    </source>
</evidence>
<dbReference type="AlphaFoldDB" id="A0A9Q9ARM3"/>